<evidence type="ECO:0000313" key="10">
    <source>
        <dbReference type="Proteomes" id="UP000007842"/>
    </source>
</evidence>
<proteinExistence type="inferred from homology"/>
<keyword evidence="5" id="KW-1133">Transmembrane helix</keyword>
<reference evidence="10" key="1">
    <citation type="submission" date="2011-12" db="EMBL/GenBank/DDBJ databases">
        <title>Complete genome sequence of Streptomyces cattleya strain DSM 46488.</title>
        <authorList>
            <person name="Ou H.-Y."/>
            <person name="Li P."/>
            <person name="Zhao C."/>
            <person name="O'Hagan D."/>
            <person name="Deng Z."/>
        </authorList>
    </citation>
    <scope>NUCLEOTIDE SEQUENCE [LARGE SCALE GENOMIC DNA]</scope>
    <source>
        <strain evidence="10">ATCC 35852 / DSM 46488 / JCM 4925 / NBRC 14057 / NRRL 8057</strain>
    </source>
</reference>
<keyword evidence="4" id="KW-0812">Transmembrane</keyword>
<feature type="region of interest" description="Disordered" evidence="7">
    <location>
        <begin position="1"/>
        <end position="60"/>
    </location>
</feature>
<dbReference type="PATRIC" id="fig|1003195.29.peg.4484"/>
<evidence type="ECO:0000256" key="5">
    <source>
        <dbReference type="ARBA" id="ARBA00022989"/>
    </source>
</evidence>
<evidence type="ECO:0000259" key="8">
    <source>
        <dbReference type="Pfam" id="PF11203"/>
    </source>
</evidence>
<feature type="compositionally biased region" description="Basic and acidic residues" evidence="7">
    <location>
        <begin position="1"/>
        <end position="10"/>
    </location>
</feature>
<keyword evidence="6" id="KW-0472">Membrane</keyword>
<gene>
    <name evidence="9" type="ordered locus">SCATT_44900</name>
</gene>
<evidence type="ECO:0000256" key="4">
    <source>
        <dbReference type="ARBA" id="ARBA00022692"/>
    </source>
</evidence>
<evidence type="ECO:0000256" key="2">
    <source>
        <dbReference type="ARBA" id="ARBA00007759"/>
    </source>
</evidence>
<evidence type="ECO:0000256" key="1">
    <source>
        <dbReference type="ARBA" id="ARBA00004236"/>
    </source>
</evidence>
<dbReference type="KEGG" id="scy:SCATT_44900"/>
<comment type="similarity">
    <text evidence="2">Belongs to the EccE family.</text>
</comment>
<dbReference type="Pfam" id="PF11203">
    <property type="entry name" value="EccE"/>
    <property type="match status" value="1"/>
</dbReference>
<dbReference type="STRING" id="1003195.SCATT_44900"/>
<keyword evidence="10" id="KW-1185">Reference proteome</keyword>
<name>G8WXN1_STREN</name>
<dbReference type="NCBIfam" id="TIGR03923">
    <property type="entry name" value="T7SS_EccE"/>
    <property type="match status" value="1"/>
</dbReference>
<dbReference type="eggNOG" id="ENOG50331Q0">
    <property type="taxonomic scope" value="Bacteria"/>
</dbReference>
<dbReference type="Proteomes" id="UP000007842">
    <property type="component" value="Chromosome"/>
</dbReference>
<keyword evidence="3" id="KW-1003">Cell membrane</keyword>
<protein>
    <recommendedName>
        <fullName evidence="8">Type VII secretion system protein EccE domain-containing protein</fullName>
    </recommendedName>
</protein>
<evidence type="ECO:0000313" key="9">
    <source>
        <dbReference type="EMBL" id="AEW96861.1"/>
    </source>
</evidence>
<dbReference type="EMBL" id="CP003219">
    <property type="protein sequence ID" value="AEW96861.1"/>
    <property type="molecule type" value="Genomic_DNA"/>
</dbReference>
<evidence type="ECO:0000256" key="3">
    <source>
        <dbReference type="ARBA" id="ARBA00022475"/>
    </source>
</evidence>
<organism evidence="9 10">
    <name type="scientific">Streptantibioticus cattleyicolor (strain ATCC 35852 / DSM 46488 / JCM 4925 / NBRC 14057 / NRRL 8057)</name>
    <name type="common">Streptomyces cattleya</name>
    <dbReference type="NCBI Taxonomy" id="1003195"/>
    <lineage>
        <taxon>Bacteria</taxon>
        <taxon>Bacillati</taxon>
        <taxon>Actinomycetota</taxon>
        <taxon>Actinomycetes</taxon>
        <taxon>Kitasatosporales</taxon>
        <taxon>Streptomycetaceae</taxon>
        <taxon>Streptantibioticus</taxon>
    </lineage>
</organism>
<comment type="subcellular location">
    <subcellularLocation>
        <location evidence="1">Cell membrane</location>
    </subcellularLocation>
</comment>
<evidence type="ECO:0000256" key="6">
    <source>
        <dbReference type="ARBA" id="ARBA00023136"/>
    </source>
</evidence>
<feature type="domain" description="Type VII secretion system protein EccE" evidence="8">
    <location>
        <begin position="250"/>
        <end position="358"/>
    </location>
</feature>
<accession>G8WXN1</accession>
<dbReference type="InterPro" id="IPR021368">
    <property type="entry name" value="T7SS_EccE"/>
</dbReference>
<dbReference type="GO" id="GO:0005886">
    <property type="term" value="C:plasma membrane"/>
    <property type="evidence" value="ECO:0007669"/>
    <property type="project" value="UniProtKB-SubCell"/>
</dbReference>
<dbReference type="InterPro" id="IPR050051">
    <property type="entry name" value="EccE_dom"/>
</dbReference>
<evidence type="ECO:0000256" key="7">
    <source>
        <dbReference type="SAM" id="MobiDB-lite"/>
    </source>
</evidence>
<dbReference type="AlphaFoldDB" id="G8WXN1"/>
<dbReference type="HOGENOM" id="CLU_655397_0_0_11"/>
<sequence>MRLGAPDRRPRQGGSRQYAQGVAGMSGTVTVRGARRASGAPDPRAGASGPGVVPRPQPRTGRLGPVRLQQLVLVEAAAAVLLLAYVTEPWLLVPAAVVAAALVLVAVVRRRHRPALEWLLAAWGLARRRRSATGSPAAGVDPGFAPAVECDPSLRTYRWTGRGGREAGLVGDGTFLSAVLLVQSRDRPLRPGRTARPLPLDLLYGALEVDGIRLESVQVVQHTQPAPAPHLPGEALAARSYGPLQAGSGAPAVRLTWVALKLDPQLCAEAVRARGGGLAGAQRAVVRAADQLAARLAAAGFEATLLTEAELMSAVETASCANPRAGERAGRADVPARRTRETARTWRCDDRWHTTYWVARWPRLGPGATPAPNLVALLTSMPALASTFSLTVGRGPGGGAALTGHVRITGRSDGELTAARRQLERAARGVKVGLVRLDHEQVPGALATLPLGGTR</sequence>